<feature type="compositionally biased region" description="Basic and acidic residues" evidence="12">
    <location>
        <begin position="68"/>
        <end position="78"/>
    </location>
</feature>
<evidence type="ECO:0000256" key="6">
    <source>
        <dbReference type="ARBA" id="ARBA00023098"/>
    </source>
</evidence>
<name>A0AAN7TX03_9MYCE</name>
<dbReference type="PANTHER" id="PTHR10067:SF6">
    <property type="entry name" value="PHOSPHATIDYLSERINE DECARBOXYLASE PROENZYME, MITOCHONDRIAL"/>
    <property type="match status" value="1"/>
</dbReference>
<evidence type="ECO:0000256" key="5">
    <source>
        <dbReference type="ARBA" id="ARBA00022793"/>
    </source>
</evidence>
<dbReference type="PANTHER" id="PTHR10067">
    <property type="entry name" value="PHOSPHATIDYLSERINE DECARBOXYLASE"/>
    <property type="match status" value="1"/>
</dbReference>
<sequence length="394" mass="44788">MLSFKTITKLNIYSKVLRTPNTFYKSQFIIGDTFKRNFSTEQKPIDNDLNNKQKDNQYNNNNNNSNSSERDYNTDNKNKKGFSVTKSILILTAGAAIASYVYFKANGVEPKIGYLQRIPFRVTSNLWGKLASIEIPKSMRAPIYKTYSNLFGVIIDEAEKPIEEYPTMGDFFARRLKPTARPIDEKSDMVSPVDGTVIYHGKVDINNSLEQVKGLTYSLEQFLGPDEIAKLKGKNLYHIGLYLSPGDYHGIHSPIDWEIKNRYHFPGYLFPVAKVAVDNIPGLFAMNERVVLTGDWKYGFYSLTPVGASNVGTIVMDFDKDLSTNDQSHTYHQNDFFKKQYPSTIKSTRGSELAFFRMGSTVIMVFEVPENKQFNFNINPGQHVKLGESMGKLN</sequence>
<dbReference type="InterPro" id="IPR033177">
    <property type="entry name" value="PSD-B"/>
</dbReference>
<proteinExistence type="predicted"/>
<keyword evidence="13" id="KW-0812">Transmembrane</keyword>
<evidence type="ECO:0000256" key="3">
    <source>
        <dbReference type="ARBA" id="ARBA00012243"/>
    </source>
</evidence>
<comment type="caution">
    <text evidence="14">The sequence shown here is derived from an EMBL/GenBank/DDBJ whole genome shotgun (WGS) entry which is preliminary data.</text>
</comment>
<keyword evidence="13" id="KW-1133">Transmembrane helix</keyword>
<evidence type="ECO:0000256" key="12">
    <source>
        <dbReference type="SAM" id="MobiDB-lite"/>
    </source>
</evidence>
<keyword evidence="5" id="KW-0210">Decarboxylase</keyword>
<evidence type="ECO:0000256" key="9">
    <source>
        <dbReference type="ARBA" id="ARBA00023264"/>
    </source>
</evidence>
<evidence type="ECO:0000256" key="8">
    <source>
        <dbReference type="ARBA" id="ARBA00023239"/>
    </source>
</evidence>
<evidence type="ECO:0000256" key="2">
    <source>
        <dbReference type="ARBA" id="ARBA00005189"/>
    </source>
</evidence>
<keyword evidence="13" id="KW-0472">Membrane</keyword>
<comment type="pathway">
    <text evidence="2">Lipid metabolism.</text>
</comment>
<evidence type="ECO:0000256" key="1">
    <source>
        <dbReference type="ARBA" id="ARBA00001928"/>
    </source>
</evidence>
<dbReference type="NCBIfam" id="TIGR00163">
    <property type="entry name" value="PS_decarb"/>
    <property type="match status" value="1"/>
</dbReference>
<accession>A0AAN7TX03</accession>
<evidence type="ECO:0000256" key="11">
    <source>
        <dbReference type="ARBA" id="ARBA00024326"/>
    </source>
</evidence>
<feature type="compositionally biased region" description="Low complexity" evidence="12">
    <location>
        <begin position="56"/>
        <end position="67"/>
    </location>
</feature>
<keyword evidence="7" id="KW-0594">Phospholipid biosynthesis</keyword>
<protein>
    <recommendedName>
        <fullName evidence="3">phosphatidylserine decarboxylase</fullName>
        <ecNumber evidence="3">4.1.1.65</ecNumber>
    </recommendedName>
</protein>
<dbReference type="Pfam" id="PF02666">
    <property type="entry name" value="PS_Dcarbxylase"/>
    <property type="match status" value="1"/>
</dbReference>
<keyword evidence="9" id="KW-1208">Phospholipid metabolism</keyword>
<evidence type="ECO:0000313" key="14">
    <source>
        <dbReference type="EMBL" id="KAK5577812.1"/>
    </source>
</evidence>
<keyword evidence="4" id="KW-0444">Lipid biosynthesis</keyword>
<comment type="cofactor">
    <cofactor evidence="1">
        <name>pyruvate</name>
        <dbReference type="ChEBI" id="CHEBI:15361"/>
    </cofactor>
</comment>
<evidence type="ECO:0000256" key="4">
    <source>
        <dbReference type="ARBA" id="ARBA00022516"/>
    </source>
</evidence>
<dbReference type="GO" id="GO:0004609">
    <property type="term" value="F:phosphatidylserine decarboxylase activity"/>
    <property type="evidence" value="ECO:0007669"/>
    <property type="project" value="UniProtKB-EC"/>
</dbReference>
<dbReference type="GO" id="GO:0005739">
    <property type="term" value="C:mitochondrion"/>
    <property type="evidence" value="ECO:0007669"/>
    <property type="project" value="TreeGrafter"/>
</dbReference>
<reference evidence="14 15" key="1">
    <citation type="submission" date="2023-11" db="EMBL/GenBank/DDBJ databases">
        <title>Dfirmibasis_genome.</title>
        <authorList>
            <person name="Edelbroek B."/>
            <person name="Kjellin J."/>
            <person name="Jerlstrom-Hultqvist J."/>
            <person name="Soderbom F."/>
        </authorList>
    </citation>
    <scope>NUCLEOTIDE SEQUENCE [LARGE SCALE GENOMIC DNA]</scope>
    <source>
        <strain evidence="14 15">TNS-C-14</strain>
    </source>
</reference>
<keyword evidence="15" id="KW-1185">Reference proteome</keyword>
<dbReference type="InterPro" id="IPR003817">
    <property type="entry name" value="PS_Dcarbxylase"/>
</dbReference>
<evidence type="ECO:0000256" key="13">
    <source>
        <dbReference type="SAM" id="Phobius"/>
    </source>
</evidence>
<dbReference type="Proteomes" id="UP001344447">
    <property type="component" value="Unassembled WGS sequence"/>
</dbReference>
<evidence type="ECO:0000256" key="7">
    <source>
        <dbReference type="ARBA" id="ARBA00023209"/>
    </source>
</evidence>
<dbReference type="EC" id="4.1.1.65" evidence="3"/>
<gene>
    <name evidence="14" type="ORF">RB653_002760</name>
</gene>
<evidence type="ECO:0000313" key="15">
    <source>
        <dbReference type="Proteomes" id="UP001344447"/>
    </source>
</evidence>
<dbReference type="GO" id="GO:0006646">
    <property type="term" value="P:phosphatidylethanolamine biosynthetic process"/>
    <property type="evidence" value="ECO:0007669"/>
    <property type="project" value="TreeGrafter"/>
</dbReference>
<evidence type="ECO:0000256" key="10">
    <source>
        <dbReference type="ARBA" id="ARBA00023317"/>
    </source>
</evidence>
<feature type="region of interest" description="Disordered" evidence="12">
    <location>
        <begin position="42"/>
        <end position="78"/>
    </location>
</feature>
<dbReference type="EMBL" id="JAVFKY010000004">
    <property type="protein sequence ID" value="KAK5577812.1"/>
    <property type="molecule type" value="Genomic_DNA"/>
</dbReference>
<feature type="compositionally biased region" description="Basic and acidic residues" evidence="12">
    <location>
        <begin position="43"/>
        <end position="55"/>
    </location>
</feature>
<feature type="transmembrane region" description="Helical" evidence="13">
    <location>
        <begin position="87"/>
        <end position="103"/>
    </location>
</feature>
<keyword evidence="8" id="KW-0456">Lyase</keyword>
<keyword evidence="6" id="KW-0443">Lipid metabolism</keyword>
<organism evidence="14 15">
    <name type="scientific">Dictyostelium firmibasis</name>
    <dbReference type="NCBI Taxonomy" id="79012"/>
    <lineage>
        <taxon>Eukaryota</taxon>
        <taxon>Amoebozoa</taxon>
        <taxon>Evosea</taxon>
        <taxon>Eumycetozoa</taxon>
        <taxon>Dictyostelia</taxon>
        <taxon>Dictyosteliales</taxon>
        <taxon>Dictyosteliaceae</taxon>
        <taxon>Dictyostelium</taxon>
    </lineage>
</organism>
<comment type="pathway">
    <text evidence="11">Phospholipid metabolism; phosphatidylethanolamine biosynthesis.</text>
</comment>
<dbReference type="AlphaFoldDB" id="A0AAN7TX03"/>
<keyword evidence="10" id="KW-0670">Pyruvate</keyword>